<dbReference type="STRING" id="212667.VFDL14_17530"/>
<feature type="chain" id="PRO_5044538787" evidence="1">
    <location>
        <begin position="22"/>
        <end position="161"/>
    </location>
</feature>
<dbReference type="Proteomes" id="UP000326789">
    <property type="component" value="Unassembled WGS sequence"/>
</dbReference>
<evidence type="ECO:0000313" key="4">
    <source>
        <dbReference type="Proteomes" id="UP000027219"/>
    </source>
</evidence>
<dbReference type="OrthoDB" id="5916363at2"/>
<reference evidence="2 5" key="2">
    <citation type="submission" date="2019-09" db="EMBL/GenBank/DDBJ databases">
        <title>Whole genome sequence of Vibrio fortis.</title>
        <authorList>
            <person name="Das S.K."/>
        </authorList>
    </citation>
    <scope>NUCLEOTIDE SEQUENCE [LARGE SCALE GENOMIC DNA]</scope>
    <source>
        <strain evidence="2 5">AN60</strain>
    </source>
</reference>
<dbReference type="AlphaFoldDB" id="A0A066UPQ4"/>
<evidence type="ECO:0000313" key="5">
    <source>
        <dbReference type="Proteomes" id="UP000326789"/>
    </source>
</evidence>
<dbReference type="EMBL" id="VWSE01000006">
    <property type="protein sequence ID" value="KAB0288206.1"/>
    <property type="molecule type" value="Genomic_DNA"/>
</dbReference>
<evidence type="ECO:0000313" key="2">
    <source>
        <dbReference type="EMBL" id="KAB0288206.1"/>
    </source>
</evidence>
<accession>A0A066UPQ4</accession>
<comment type="caution">
    <text evidence="3">The sequence shown here is derived from an EMBL/GenBank/DDBJ whole genome shotgun (WGS) entry which is preliminary data.</text>
</comment>
<gene>
    <name evidence="2" type="ORF">F2P58_12135</name>
    <name evidence="3" type="ORF">VFDL14_17530</name>
</gene>
<proteinExistence type="predicted"/>
<dbReference type="EMBL" id="JFFR01000012">
    <property type="protein sequence ID" value="KDN29055.1"/>
    <property type="molecule type" value="Genomic_DNA"/>
</dbReference>
<protein>
    <submittedName>
        <fullName evidence="3">Uncharacterized protein</fullName>
    </submittedName>
</protein>
<keyword evidence="1" id="KW-0732">Signal</keyword>
<evidence type="ECO:0000256" key="1">
    <source>
        <dbReference type="SAM" id="SignalP"/>
    </source>
</evidence>
<evidence type="ECO:0000313" key="3">
    <source>
        <dbReference type="EMBL" id="KDN29055.1"/>
    </source>
</evidence>
<keyword evidence="4" id="KW-1185">Reference proteome</keyword>
<reference evidence="3 4" key="1">
    <citation type="submission" date="2014-02" db="EMBL/GenBank/DDBJ databases">
        <title>Vibrio fortis Dalian14 Genome Sequencing.</title>
        <authorList>
            <person name="Wang Y."/>
            <person name="Song L."/>
            <person name="Liu G."/>
            <person name="Ding J."/>
        </authorList>
    </citation>
    <scope>NUCLEOTIDE SEQUENCE [LARGE SCALE GENOMIC DNA]</scope>
    <source>
        <strain evidence="3 4">Dalian14</strain>
    </source>
</reference>
<dbReference type="Proteomes" id="UP000027219">
    <property type="component" value="Unassembled WGS sequence"/>
</dbReference>
<sequence length="161" mass="18660">MLKRALLTTSFVVTFSLHAHAECDLFSLDSIMFDSDEQTTCLNFSDSLESFSQRMLSLSGFSDEPEASSNDYWSDWVLQTKDSPIITQSISSNYVGLGMWFPEDLEDKKYDMTTEEWILNHGLQLSIGFGEKSVGEPRMRFDYRWHDAREADMMMQIEFPF</sequence>
<dbReference type="RefSeq" id="WP_032550459.1">
    <property type="nucleotide sequence ID" value="NZ_BTGL01000009.1"/>
</dbReference>
<feature type="signal peptide" evidence="1">
    <location>
        <begin position="1"/>
        <end position="21"/>
    </location>
</feature>
<organism evidence="3 4">
    <name type="scientific">Vibrio fortis</name>
    <dbReference type="NCBI Taxonomy" id="212667"/>
    <lineage>
        <taxon>Bacteria</taxon>
        <taxon>Pseudomonadati</taxon>
        <taxon>Pseudomonadota</taxon>
        <taxon>Gammaproteobacteria</taxon>
        <taxon>Vibrionales</taxon>
        <taxon>Vibrionaceae</taxon>
        <taxon>Vibrio</taxon>
    </lineage>
</organism>
<name>A0A066UPQ4_9VIBR</name>